<dbReference type="InterPro" id="IPR047955">
    <property type="entry name" value="DrmC-like"/>
</dbReference>
<protein>
    <submittedName>
        <fullName evidence="1">DISARM system phospholipase D-like protein DrmC</fullName>
    </submittedName>
</protein>
<evidence type="ECO:0000313" key="2">
    <source>
        <dbReference type="Proteomes" id="UP000829401"/>
    </source>
</evidence>
<accession>A0A9E7CS59</accession>
<dbReference type="KEGG" id="aaco:K1I37_00375"/>
<dbReference type="eggNOG" id="COG1502">
    <property type="taxonomic scope" value="Bacteria"/>
</dbReference>
<dbReference type="GO" id="GO:0032049">
    <property type="term" value="P:cardiolipin biosynthetic process"/>
    <property type="evidence" value="ECO:0007669"/>
    <property type="project" value="UniProtKB-ARBA"/>
</dbReference>
<dbReference type="CDD" id="cd09132">
    <property type="entry name" value="PLDc_unchar4"/>
    <property type="match status" value="1"/>
</dbReference>
<dbReference type="RefSeq" id="WP_021296326.1">
    <property type="nucleotide sequence ID" value="NZ_AURB01000127.1"/>
</dbReference>
<proteinExistence type="predicted"/>
<dbReference type="STRING" id="1356854.N007_06430"/>
<dbReference type="InterPro" id="IPR001736">
    <property type="entry name" value="PLipase_D/transphosphatidylase"/>
</dbReference>
<name>T0DCF4_ALIAG</name>
<dbReference type="AlphaFoldDB" id="T0DCF4"/>
<gene>
    <name evidence="1" type="primary">drmC</name>
    <name evidence="1" type="ORF">K1I37_00375</name>
</gene>
<dbReference type="PANTHER" id="PTHR21248:SF22">
    <property type="entry name" value="PHOSPHOLIPASE D"/>
    <property type="match status" value="1"/>
</dbReference>
<accession>T0DCF4</accession>
<keyword evidence="2" id="KW-1185">Reference proteome</keyword>
<dbReference type="Pfam" id="PF13091">
    <property type="entry name" value="PLDc_2"/>
    <property type="match status" value="1"/>
</dbReference>
<reference evidence="2" key="1">
    <citation type="journal article" date="2022" name="G3 (Bethesda)">
        <title>Unveiling the complete genome sequence of Alicyclobacillus acidoterrestris DSM 3922T, a taint-producing strain.</title>
        <authorList>
            <person name="Leonardo I.C."/>
            <person name="Barreto Crespo M.T."/>
            <person name="Gaspar F.B."/>
        </authorList>
    </citation>
    <scope>NUCLEOTIDE SEQUENCE [LARGE SCALE GENOMIC DNA]</scope>
    <source>
        <strain evidence="2">DSM 3922</strain>
    </source>
</reference>
<sequence>MDEFWQVVAEIGLEIHPQRINSISRKINSLDSIQQIDQIKSGFWGDRELALFDRLRVAWGKVPYTSPAEVSSALYAASATSSVIESRNVVELVWTGPSTGLVPVRHTEQVLREVIAYATKRIFLVSFVAYEVDTIIKALQEAVARQVRIDVLLESPSQRGGHVSFDSITAMKSSIPAANVYTWMTKPDSYVQVGSVHAKCAVADSAVAFVTSANLSQAAMEKNMELGVLVRGGAVPQKLEQHLDYLVTTGVVQRV</sequence>
<dbReference type="OrthoDB" id="9762009at2"/>
<dbReference type="PROSITE" id="PS50035">
    <property type="entry name" value="PLD"/>
    <property type="match status" value="1"/>
</dbReference>
<dbReference type="Proteomes" id="UP000829401">
    <property type="component" value="Chromosome"/>
</dbReference>
<dbReference type="PANTHER" id="PTHR21248">
    <property type="entry name" value="CARDIOLIPIN SYNTHASE"/>
    <property type="match status" value="1"/>
</dbReference>
<dbReference type="Gene3D" id="3.30.870.10">
    <property type="entry name" value="Endonuclease Chain A"/>
    <property type="match status" value="1"/>
</dbReference>
<dbReference type="EMBL" id="CP080467">
    <property type="protein sequence ID" value="UNO49060.1"/>
    <property type="molecule type" value="Genomic_DNA"/>
</dbReference>
<dbReference type="GO" id="GO:0030572">
    <property type="term" value="F:phosphatidyltransferase activity"/>
    <property type="evidence" value="ECO:0007669"/>
    <property type="project" value="UniProtKB-ARBA"/>
</dbReference>
<dbReference type="InterPro" id="IPR025202">
    <property type="entry name" value="PLD-like_dom"/>
</dbReference>
<evidence type="ECO:0000313" key="1">
    <source>
        <dbReference type="EMBL" id="UNO49060.1"/>
    </source>
</evidence>
<dbReference type="NCBIfam" id="NF038319">
    <property type="entry name" value="DISARM_DrmC_I"/>
    <property type="match status" value="1"/>
</dbReference>
<organism evidence="1 2">
    <name type="scientific">Alicyclobacillus acidoterrestris (strain ATCC 49025 / DSM 3922 / CIP 106132 / NCIMB 13137 / GD3B)</name>
    <dbReference type="NCBI Taxonomy" id="1356854"/>
    <lineage>
        <taxon>Bacteria</taxon>
        <taxon>Bacillati</taxon>
        <taxon>Bacillota</taxon>
        <taxon>Bacilli</taxon>
        <taxon>Bacillales</taxon>
        <taxon>Alicyclobacillaceae</taxon>
        <taxon>Alicyclobacillus</taxon>
    </lineage>
</organism>
<dbReference type="SUPFAM" id="SSF56024">
    <property type="entry name" value="Phospholipase D/nuclease"/>
    <property type="match status" value="1"/>
</dbReference>